<evidence type="ECO:0000313" key="6">
    <source>
        <dbReference type="EMBL" id="NWT14885.1"/>
    </source>
</evidence>
<feature type="domain" description="HSF-type DNA-binding" evidence="5">
    <location>
        <begin position="9"/>
        <end position="75"/>
    </location>
</feature>
<protein>
    <submittedName>
        <fullName evidence="6">HSF5 protein</fullName>
    </submittedName>
</protein>
<proteinExistence type="inferred from homology"/>
<keyword evidence="3" id="KW-0238">DNA-binding</keyword>
<dbReference type="InterPro" id="IPR000232">
    <property type="entry name" value="HSF_DNA-bd"/>
</dbReference>
<comment type="caution">
    <text evidence="6">The sequence shown here is derived from an EMBL/GenBank/DDBJ whole genome shotgun (WGS) entry which is preliminary data.</text>
</comment>
<dbReference type="GO" id="GO:0043565">
    <property type="term" value="F:sequence-specific DNA binding"/>
    <property type="evidence" value="ECO:0007669"/>
    <property type="project" value="InterPro"/>
</dbReference>
<dbReference type="InterPro" id="IPR036390">
    <property type="entry name" value="WH_DNA-bd_sf"/>
</dbReference>
<dbReference type="Proteomes" id="UP000589495">
    <property type="component" value="Unassembled WGS sequence"/>
</dbReference>
<evidence type="ECO:0000256" key="4">
    <source>
        <dbReference type="ARBA" id="ARBA00023242"/>
    </source>
</evidence>
<dbReference type="EMBL" id="VZRF01008774">
    <property type="protein sequence ID" value="NWT14885.1"/>
    <property type="molecule type" value="Genomic_DNA"/>
</dbReference>
<feature type="non-terminal residue" evidence="6">
    <location>
        <position position="1"/>
    </location>
</feature>
<feature type="non-terminal residue" evidence="6">
    <location>
        <position position="93"/>
    </location>
</feature>
<evidence type="ECO:0000313" key="7">
    <source>
        <dbReference type="Proteomes" id="UP000589495"/>
    </source>
</evidence>
<keyword evidence="4" id="KW-0539">Nucleus</keyword>
<dbReference type="InterPro" id="IPR036388">
    <property type="entry name" value="WH-like_DNA-bd_sf"/>
</dbReference>
<sequence length="93" mass="10537">PVGLTASTFPTKLWRLASSPHVRSVRWDGRATGLLIHRALFEHDLLSPAPHTFRALWSRSIVHQLNYYGFYKVPGWVSVAVPGNAEAWLHYSN</sequence>
<keyword evidence="7" id="KW-1185">Reference proteome</keyword>
<dbReference type="GO" id="GO:0003700">
    <property type="term" value="F:DNA-binding transcription factor activity"/>
    <property type="evidence" value="ECO:0007669"/>
    <property type="project" value="InterPro"/>
</dbReference>
<evidence type="ECO:0000256" key="2">
    <source>
        <dbReference type="ARBA" id="ARBA00006403"/>
    </source>
</evidence>
<comment type="similarity">
    <text evidence="2">Belongs to the HSF family.</text>
</comment>
<evidence type="ECO:0000256" key="1">
    <source>
        <dbReference type="ARBA" id="ARBA00004123"/>
    </source>
</evidence>
<evidence type="ECO:0000256" key="3">
    <source>
        <dbReference type="ARBA" id="ARBA00023125"/>
    </source>
</evidence>
<dbReference type="Gene3D" id="1.10.10.10">
    <property type="entry name" value="Winged helix-like DNA-binding domain superfamily/Winged helix DNA-binding domain"/>
    <property type="match status" value="1"/>
</dbReference>
<dbReference type="AlphaFoldDB" id="A0A7K5L8S4"/>
<dbReference type="SUPFAM" id="SSF46785">
    <property type="entry name" value="Winged helix' DNA-binding domain"/>
    <property type="match status" value="1"/>
</dbReference>
<gene>
    <name evidence="6" type="primary">Hsf5_1</name>
    <name evidence="6" type="ORF">VIRALT_R02940</name>
</gene>
<accession>A0A7K5L8S4</accession>
<organism evidence="6 7">
    <name type="scientific">Vireo altiloquus</name>
    <name type="common">Black-whiskered vireo</name>
    <name type="synonym">Muscicapa altiloqua</name>
    <dbReference type="NCBI Taxonomy" id="34956"/>
    <lineage>
        <taxon>Eukaryota</taxon>
        <taxon>Metazoa</taxon>
        <taxon>Chordata</taxon>
        <taxon>Craniata</taxon>
        <taxon>Vertebrata</taxon>
        <taxon>Euteleostomi</taxon>
        <taxon>Archelosauria</taxon>
        <taxon>Archosauria</taxon>
        <taxon>Dinosauria</taxon>
        <taxon>Saurischia</taxon>
        <taxon>Theropoda</taxon>
        <taxon>Coelurosauria</taxon>
        <taxon>Aves</taxon>
        <taxon>Neognathae</taxon>
        <taxon>Neoaves</taxon>
        <taxon>Telluraves</taxon>
        <taxon>Australaves</taxon>
        <taxon>Passeriformes</taxon>
        <taxon>Corvoidea</taxon>
        <taxon>Vireonidae</taxon>
        <taxon>Vireoninae</taxon>
        <taxon>Vireo</taxon>
    </lineage>
</organism>
<evidence type="ECO:0000259" key="5">
    <source>
        <dbReference type="Pfam" id="PF00447"/>
    </source>
</evidence>
<reference evidence="6 7" key="1">
    <citation type="submission" date="2019-09" db="EMBL/GenBank/DDBJ databases">
        <title>Bird 10,000 Genomes (B10K) Project - Family phase.</title>
        <authorList>
            <person name="Zhang G."/>
        </authorList>
    </citation>
    <scope>NUCLEOTIDE SEQUENCE [LARGE SCALE GENOMIC DNA]</scope>
    <source>
        <strain evidence="6">B10K-DU-001-22</strain>
        <tissue evidence="6">Muscle</tissue>
    </source>
</reference>
<dbReference type="Pfam" id="PF00447">
    <property type="entry name" value="HSF_DNA-bind"/>
    <property type="match status" value="1"/>
</dbReference>
<dbReference type="GO" id="GO:0005634">
    <property type="term" value="C:nucleus"/>
    <property type="evidence" value="ECO:0007669"/>
    <property type="project" value="UniProtKB-SubCell"/>
</dbReference>
<comment type="subcellular location">
    <subcellularLocation>
        <location evidence="1">Nucleus</location>
    </subcellularLocation>
</comment>
<name>A0A7K5L8S4_VIRAL</name>